<dbReference type="CDD" id="cd07208">
    <property type="entry name" value="Pat_hypo_Ecoli_yjju_like"/>
    <property type="match status" value="1"/>
</dbReference>
<evidence type="ECO:0000256" key="4">
    <source>
        <dbReference type="PROSITE-ProRule" id="PRU01161"/>
    </source>
</evidence>
<dbReference type="InterPro" id="IPR037483">
    <property type="entry name" value="YjjU-like"/>
</dbReference>
<comment type="caution">
    <text evidence="7">The sequence shown here is derived from an EMBL/GenBank/DDBJ whole genome shotgun (WGS) entry which is preliminary data.</text>
</comment>
<name>A0ABP8XEH7_9PSEU</name>
<evidence type="ECO:0000256" key="5">
    <source>
        <dbReference type="SAM" id="MobiDB-lite"/>
    </source>
</evidence>
<dbReference type="SUPFAM" id="SSF52151">
    <property type="entry name" value="FabD/lysophospholipase-like"/>
    <property type="match status" value="1"/>
</dbReference>
<evidence type="ECO:0000259" key="6">
    <source>
        <dbReference type="PROSITE" id="PS51635"/>
    </source>
</evidence>
<evidence type="ECO:0000256" key="1">
    <source>
        <dbReference type="ARBA" id="ARBA00022801"/>
    </source>
</evidence>
<keyword evidence="1 4" id="KW-0378">Hydrolase</keyword>
<evidence type="ECO:0000256" key="3">
    <source>
        <dbReference type="ARBA" id="ARBA00023098"/>
    </source>
</evidence>
<organism evidence="7 8">
    <name type="scientific">Pseudonocardia yuanmonensis</name>
    <dbReference type="NCBI Taxonomy" id="1095914"/>
    <lineage>
        <taxon>Bacteria</taxon>
        <taxon>Bacillati</taxon>
        <taxon>Actinomycetota</taxon>
        <taxon>Actinomycetes</taxon>
        <taxon>Pseudonocardiales</taxon>
        <taxon>Pseudonocardiaceae</taxon>
        <taxon>Pseudonocardia</taxon>
    </lineage>
</organism>
<feature type="short sequence motif" description="GXSXG" evidence="4">
    <location>
        <begin position="76"/>
        <end position="80"/>
    </location>
</feature>
<dbReference type="Proteomes" id="UP001500325">
    <property type="component" value="Unassembled WGS sequence"/>
</dbReference>
<accession>A0ABP8XEH7</accession>
<dbReference type="InterPro" id="IPR016035">
    <property type="entry name" value="Acyl_Trfase/lysoPLipase"/>
</dbReference>
<dbReference type="Pfam" id="PF01734">
    <property type="entry name" value="Patatin"/>
    <property type="match status" value="1"/>
</dbReference>
<keyword evidence="3 4" id="KW-0443">Lipid metabolism</keyword>
<feature type="active site" description="Proton acceptor" evidence="4">
    <location>
        <position position="200"/>
    </location>
</feature>
<dbReference type="EMBL" id="BAABIC010000022">
    <property type="protein sequence ID" value="GAA4706469.1"/>
    <property type="molecule type" value="Genomic_DNA"/>
</dbReference>
<dbReference type="RefSeq" id="WP_345383528.1">
    <property type="nucleotide sequence ID" value="NZ_BAABIC010000022.1"/>
</dbReference>
<dbReference type="PANTHER" id="PTHR14226:SF64">
    <property type="entry name" value="PNPLA DOMAIN-CONTAINING PROTEIN"/>
    <property type="match status" value="1"/>
</dbReference>
<dbReference type="Gene3D" id="3.40.1090.10">
    <property type="entry name" value="Cytosolic phospholipase A2 catalytic domain"/>
    <property type="match status" value="2"/>
</dbReference>
<feature type="short sequence motif" description="GXGXXG" evidence="4">
    <location>
        <begin position="47"/>
        <end position="52"/>
    </location>
</feature>
<sequence length="364" mass="39012">MGDLRDDREGGLQGDLEVLHALVRRRDSGSRPGARTDGHRIALVVGGGGMRGAYAGGMVWALEQAGLAPAFDVAYGSSAGAFVATALLLGHGYEASRIFPDDMASREFVDARRLRSRQPMVSLDHLIHEILVHSKPTDWDALRDSPAPLNVLVTDADDMTPHALGGLPTADDWRLAMRATAAIPLLTGPPVELHGRRWIDGSIGDPLPVARALREGATHVLVLLTRPVPELRRSDPAGRTPWWARSIDRLAPGLGAMTQDVRRHADSLDLLADAAHPDRSGSHLFAISPERSAGVRGLTIDVPRVELASRLGHDAAAAVLRTADPGLVLAHRPDQGVPDDAGGTDEFRDATWSTPRRARSDRPA</sequence>
<dbReference type="InterPro" id="IPR002641">
    <property type="entry name" value="PNPLA_dom"/>
</dbReference>
<evidence type="ECO:0000313" key="7">
    <source>
        <dbReference type="EMBL" id="GAA4706469.1"/>
    </source>
</evidence>
<evidence type="ECO:0000313" key="8">
    <source>
        <dbReference type="Proteomes" id="UP001500325"/>
    </source>
</evidence>
<dbReference type="InterPro" id="IPR050301">
    <property type="entry name" value="NTE"/>
</dbReference>
<proteinExistence type="predicted"/>
<feature type="region of interest" description="Disordered" evidence="5">
    <location>
        <begin position="330"/>
        <end position="364"/>
    </location>
</feature>
<dbReference type="PROSITE" id="PS51635">
    <property type="entry name" value="PNPLA"/>
    <property type="match status" value="1"/>
</dbReference>
<gene>
    <name evidence="7" type="ORF">GCM10023215_53600</name>
</gene>
<protein>
    <recommendedName>
        <fullName evidence="6">PNPLA domain-containing protein</fullName>
    </recommendedName>
</protein>
<keyword evidence="8" id="KW-1185">Reference proteome</keyword>
<evidence type="ECO:0000256" key="2">
    <source>
        <dbReference type="ARBA" id="ARBA00022963"/>
    </source>
</evidence>
<feature type="domain" description="PNPLA" evidence="6">
    <location>
        <begin position="43"/>
        <end position="213"/>
    </location>
</feature>
<keyword evidence="2 4" id="KW-0442">Lipid degradation</keyword>
<dbReference type="PANTHER" id="PTHR14226">
    <property type="entry name" value="NEUROPATHY TARGET ESTERASE/SWISS CHEESE D.MELANOGASTER"/>
    <property type="match status" value="1"/>
</dbReference>
<reference evidence="8" key="1">
    <citation type="journal article" date="2019" name="Int. J. Syst. Evol. Microbiol.">
        <title>The Global Catalogue of Microorganisms (GCM) 10K type strain sequencing project: providing services to taxonomists for standard genome sequencing and annotation.</title>
        <authorList>
            <consortium name="The Broad Institute Genomics Platform"/>
            <consortium name="The Broad Institute Genome Sequencing Center for Infectious Disease"/>
            <person name="Wu L."/>
            <person name="Ma J."/>
        </authorList>
    </citation>
    <scope>NUCLEOTIDE SEQUENCE [LARGE SCALE GENOMIC DNA]</scope>
    <source>
        <strain evidence="8">JCM 18055</strain>
    </source>
</reference>
<feature type="active site" description="Nucleophile" evidence="4">
    <location>
        <position position="78"/>
    </location>
</feature>
<comment type="caution">
    <text evidence="4">Lacks conserved residue(s) required for the propagation of feature annotation.</text>
</comment>